<dbReference type="Pfam" id="PF12680">
    <property type="entry name" value="SnoaL_2"/>
    <property type="match status" value="1"/>
</dbReference>
<keyword evidence="3" id="KW-1185">Reference proteome</keyword>
<evidence type="ECO:0000313" key="2">
    <source>
        <dbReference type="EMBL" id="MBO1753468.1"/>
    </source>
</evidence>
<name>A0A939LT85_9CELL</name>
<dbReference type="SUPFAM" id="SSF54427">
    <property type="entry name" value="NTF2-like"/>
    <property type="match status" value="1"/>
</dbReference>
<dbReference type="AlphaFoldDB" id="A0A939LT85"/>
<dbReference type="Gene3D" id="3.10.450.50">
    <property type="match status" value="1"/>
</dbReference>
<accession>A0A939LT85</accession>
<organism evidence="2 3">
    <name type="scientific">Actinotalea soli</name>
    <dbReference type="NCBI Taxonomy" id="2819234"/>
    <lineage>
        <taxon>Bacteria</taxon>
        <taxon>Bacillati</taxon>
        <taxon>Actinomycetota</taxon>
        <taxon>Actinomycetes</taxon>
        <taxon>Micrococcales</taxon>
        <taxon>Cellulomonadaceae</taxon>
        <taxon>Actinotalea</taxon>
    </lineage>
</organism>
<gene>
    <name evidence="2" type="ORF">J4G33_16805</name>
</gene>
<evidence type="ECO:0000259" key="1">
    <source>
        <dbReference type="Pfam" id="PF12680"/>
    </source>
</evidence>
<protein>
    <submittedName>
        <fullName evidence="2">DUF4440 domain-containing protein</fullName>
    </submittedName>
</protein>
<dbReference type="RefSeq" id="WP_208057157.1">
    <property type="nucleotide sequence ID" value="NZ_JAGEMK010000014.1"/>
</dbReference>
<proteinExistence type="predicted"/>
<dbReference type="InterPro" id="IPR037401">
    <property type="entry name" value="SnoaL-like"/>
</dbReference>
<dbReference type="EMBL" id="JAGEMK010000014">
    <property type="protein sequence ID" value="MBO1753468.1"/>
    <property type="molecule type" value="Genomic_DNA"/>
</dbReference>
<evidence type="ECO:0000313" key="3">
    <source>
        <dbReference type="Proteomes" id="UP000664209"/>
    </source>
</evidence>
<comment type="caution">
    <text evidence="2">The sequence shown here is derived from an EMBL/GenBank/DDBJ whole genome shotgun (WGS) entry which is preliminary data.</text>
</comment>
<dbReference type="InterPro" id="IPR032710">
    <property type="entry name" value="NTF2-like_dom_sf"/>
</dbReference>
<dbReference type="Proteomes" id="UP000664209">
    <property type="component" value="Unassembled WGS sequence"/>
</dbReference>
<feature type="domain" description="SnoaL-like" evidence="1">
    <location>
        <begin position="9"/>
        <end position="102"/>
    </location>
</feature>
<reference evidence="2" key="1">
    <citation type="submission" date="2021-03" db="EMBL/GenBank/DDBJ databases">
        <title>Actinotalea soli sp. nov., isolated from soil.</title>
        <authorList>
            <person name="Ping W."/>
            <person name="Zhang J."/>
        </authorList>
    </citation>
    <scope>NUCLEOTIDE SEQUENCE</scope>
    <source>
        <strain evidence="2">BY-33</strain>
    </source>
</reference>
<sequence>MTATAVALAALEAFRAQDRTAIEPLLDPAFRFTSPQDDHLDREAYLDRCFPTADRFTTHRTLAVVPVDPAAVLVLYEYVLADGGRYRNVEHLRVRDGRLVEVQVFFGGRLG</sequence>